<evidence type="ECO:0000313" key="1">
    <source>
        <dbReference type="EMBL" id="CAA7024699.1"/>
    </source>
</evidence>
<evidence type="ECO:0000313" key="2">
    <source>
        <dbReference type="Proteomes" id="UP000467841"/>
    </source>
</evidence>
<accession>A0A6D2II37</accession>
<name>A0A6D2II37_9BRAS</name>
<comment type="caution">
    <text evidence="1">The sequence shown here is derived from an EMBL/GenBank/DDBJ whole genome shotgun (WGS) entry which is preliminary data.</text>
</comment>
<proteinExistence type="predicted"/>
<reference evidence="1" key="1">
    <citation type="submission" date="2020-01" db="EMBL/GenBank/DDBJ databases">
        <authorList>
            <person name="Mishra B."/>
        </authorList>
    </citation>
    <scope>NUCLEOTIDE SEQUENCE [LARGE SCALE GENOMIC DNA]</scope>
</reference>
<protein>
    <submittedName>
        <fullName evidence="1">Uncharacterized protein</fullName>
    </submittedName>
</protein>
<dbReference type="AlphaFoldDB" id="A0A6D2II37"/>
<gene>
    <name evidence="1" type="ORF">MERR_LOCUS11934</name>
</gene>
<organism evidence="1 2">
    <name type="scientific">Microthlaspi erraticum</name>
    <dbReference type="NCBI Taxonomy" id="1685480"/>
    <lineage>
        <taxon>Eukaryota</taxon>
        <taxon>Viridiplantae</taxon>
        <taxon>Streptophyta</taxon>
        <taxon>Embryophyta</taxon>
        <taxon>Tracheophyta</taxon>
        <taxon>Spermatophyta</taxon>
        <taxon>Magnoliopsida</taxon>
        <taxon>eudicotyledons</taxon>
        <taxon>Gunneridae</taxon>
        <taxon>Pentapetalae</taxon>
        <taxon>rosids</taxon>
        <taxon>malvids</taxon>
        <taxon>Brassicales</taxon>
        <taxon>Brassicaceae</taxon>
        <taxon>Coluteocarpeae</taxon>
        <taxon>Microthlaspi</taxon>
    </lineage>
</organism>
<dbReference type="EMBL" id="CACVBM020000921">
    <property type="protein sequence ID" value="CAA7024699.1"/>
    <property type="molecule type" value="Genomic_DNA"/>
</dbReference>
<dbReference type="Proteomes" id="UP000467841">
    <property type="component" value="Unassembled WGS sequence"/>
</dbReference>
<keyword evidence="2" id="KW-1185">Reference proteome</keyword>
<sequence>MPPPGSPSVGKLGKWIWSSTKRVLVEEVHRKYATSVGLVLIPSSALAYVSCLIKEKNDWDERIRRGKEELQSAKDRYLRDLEPVNAELMKRASQALDK</sequence>